<feature type="region of interest" description="Disordered" evidence="1">
    <location>
        <begin position="316"/>
        <end position="348"/>
    </location>
</feature>
<gene>
    <name evidence="2" type="ORF">CXG81DRAFT_24007</name>
</gene>
<protein>
    <submittedName>
        <fullName evidence="2">Uncharacterized protein</fullName>
    </submittedName>
</protein>
<dbReference type="Gene3D" id="2.40.50.140">
    <property type="entry name" value="Nucleic acid-binding proteins"/>
    <property type="match status" value="1"/>
</dbReference>
<feature type="compositionally biased region" description="Gly residues" evidence="1">
    <location>
        <begin position="15"/>
        <end position="33"/>
    </location>
</feature>
<dbReference type="Proteomes" id="UP000274922">
    <property type="component" value="Unassembled WGS sequence"/>
</dbReference>
<sequence length="397" mass="41642">MPRPPELRSAAGRDAGVGYGSVGHGDSDGVGDGAGEGDAVSALSVYRRLFLRDVQTARCRTATPGTPPRQHVFDLGPPTGIFRKVRVHGTIVALDGDVLDLDDATDRIRVQLEGPPPPRDGAAAMRMPDRSERTRVGATIEVYGILCRQKHERWIVAECWDVPTDDAAELALPLFTIQMYRDHYFPHGMPWQLASAGGVGAADRTGPLPPLATDAIEPSPSDHGSQYPLLPDDRGYDPDRAADAAADHAATSAATAWGLGKRRRDDADAEAPAARGPARGTESEADRVLDDMDFLDDLDGIDDLFDDAMAQAAGPTASPAAAAARPAAAEAATEPTTPAGRTTAAAAAATPASESLLLDVVFDDLMVSMPSRRDDDWGALPSVVTDACARAAPDADA</sequence>
<dbReference type="AlphaFoldDB" id="A0A4P9XD23"/>
<keyword evidence="3" id="KW-1185">Reference proteome</keyword>
<dbReference type="EMBL" id="ML014124">
    <property type="protein sequence ID" value="RKP03352.1"/>
    <property type="molecule type" value="Genomic_DNA"/>
</dbReference>
<feature type="compositionally biased region" description="Low complexity" evidence="1">
    <location>
        <begin position="247"/>
        <end position="256"/>
    </location>
</feature>
<evidence type="ECO:0000313" key="3">
    <source>
        <dbReference type="Proteomes" id="UP000274922"/>
    </source>
</evidence>
<dbReference type="InterPro" id="IPR012340">
    <property type="entry name" value="NA-bd_OB-fold"/>
</dbReference>
<feature type="region of interest" description="Disordered" evidence="1">
    <location>
        <begin position="202"/>
        <end position="286"/>
    </location>
</feature>
<reference evidence="3" key="1">
    <citation type="journal article" date="2018" name="Nat. Microbiol.">
        <title>Leveraging single-cell genomics to expand the fungal tree of life.</title>
        <authorList>
            <person name="Ahrendt S.R."/>
            <person name="Quandt C.A."/>
            <person name="Ciobanu D."/>
            <person name="Clum A."/>
            <person name="Salamov A."/>
            <person name="Andreopoulos B."/>
            <person name="Cheng J.F."/>
            <person name="Woyke T."/>
            <person name="Pelin A."/>
            <person name="Henrissat B."/>
            <person name="Reynolds N.K."/>
            <person name="Benny G.L."/>
            <person name="Smith M.E."/>
            <person name="James T.Y."/>
            <person name="Grigoriev I.V."/>
        </authorList>
    </citation>
    <scope>NUCLEOTIDE SEQUENCE [LARGE SCALE GENOMIC DNA]</scope>
    <source>
        <strain evidence="3">ATCC 52028</strain>
    </source>
</reference>
<feature type="compositionally biased region" description="Low complexity" evidence="1">
    <location>
        <begin position="270"/>
        <end position="280"/>
    </location>
</feature>
<feature type="region of interest" description="Disordered" evidence="1">
    <location>
        <begin position="1"/>
        <end position="33"/>
    </location>
</feature>
<accession>A0A4P9XD23</accession>
<proteinExistence type="predicted"/>
<feature type="compositionally biased region" description="Basic and acidic residues" evidence="1">
    <location>
        <begin position="231"/>
        <end position="246"/>
    </location>
</feature>
<evidence type="ECO:0000313" key="2">
    <source>
        <dbReference type="EMBL" id="RKP03352.1"/>
    </source>
</evidence>
<organism evidence="2 3">
    <name type="scientific">Caulochytrium protostelioides</name>
    <dbReference type="NCBI Taxonomy" id="1555241"/>
    <lineage>
        <taxon>Eukaryota</taxon>
        <taxon>Fungi</taxon>
        <taxon>Fungi incertae sedis</taxon>
        <taxon>Chytridiomycota</taxon>
        <taxon>Chytridiomycota incertae sedis</taxon>
        <taxon>Chytridiomycetes</taxon>
        <taxon>Caulochytriales</taxon>
        <taxon>Caulochytriaceae</taxon>
        <taxon>Caulochytrium</taxon>
    </lineage>
</organism>
<name>A0A4P9XD23_9FUNG</name>
<evidence type="ECO:0000256" key="1">
    <source>
        <dbReference type="SAM" id="MobiDB-lite"/>
    </source>
</evidence>